<dbReference type="EMBL" id="JXAK01000031">
    <property type="protein sequence ID" value="KIL39771.1"/>
    <property type="molecule type" value="Genomic_DNA"/>
</dbReference>
<keyword evidence="4" id="KW-1185">Reference proteome</keyword>
<sequence>MTAEELKHKIVRKAWEDANFKAKLLSDPKRAINEAFGIEVPGNIKLQALEETDNQFYLVVPKEPSAVLVAAGVKNEPTMGWE</sequence>
<dbReference type="InterPro" id="IPR036648">
    <property type="entry name" value="CN_Hdrase_a/SCN_Hdrase_g_sf"/>
</dbReference>
<proteinExistence type="predicted"/>
<dbReference type="Gene3D" id="3.90.330.10">
    <property type="entry name" value="Nitrile hydratase alpha /Thiocyanate hydrolase gamma"/>
    <property type="match status" value="1"/>
</dbReference>
<dbReference type="NCBIfam" id="TIGR03793">
    <property type="entry name" value="leader_NHLP"/>
    <property type="match status" value="1"/>
</dbReference>
<comment type="caution">
    <text evidence="3">The sequence shown here is derived from an EMBL/GenBank/DDBJ whole genome shotgun (WGS) entry which is preliminary data.</text>
</comment>
<keyword evidence="1" id="KW-0479">Metal-binding</keyword>
<dbReference type="Pfam" id="PF02979">
    <property type="entry name" value="NHase_alpha"/>
    <property type="match status" value="1"/>
</dbReference>
<evidence type="ECO:0000313" key="3">
    <source>
        <dbReference type="EMBL" id="KIL39771.1"/>
    </source>
</evidence>
<dbReference type="InterPro" id="IPR022513">
    <property type="entry name" value="TOMM_pelo"/>
</dbReference>
<evidence type="ECO:0000256" key="1">
    <source>
        <dbReference type="ARBA" id="ARBA00022723"/>
    </source>
</evidence>
<feature type="domain" description="Nitrile hydratase alpha/Thiocyanate hydrolase gamma" evidence="2">
    <location>
        <begin position="7"/>
        <end position="60"/>
    </location>
</feature>
<evidence type="ECO:0000313" key="4">
    <source>
        <dbReference type="Proteomes" id="UP000031967"/>
    </source>
</evidence>
<dbReference type="SUPFAM" id="SSF56209">
    <property type="entry name" value="Nitrile hydratase alpha chain"/>
    <property type="match status" value="1"/>
</dbReference>
<dbReference type="RefSeq" id="WP_041048896.1">
    <property type="nucleotide sequence ID" value="NZ_JXAK01000031.1"/>
</dbReference>
<name>A0ABR5AFL6_9BACL</name>
<gene>
    <name evidence="3" type="ORF">SD70_17840</name>
</gene>
<organism evidence="3 4">
    <name type="scientific">Gordoniibacillus kamchatkensis</name>
    <dbReference type="NCBI Taxonomy" id="1590651"/>
    <lineage>
        <taxon>Bacteria</taxon>
        <taxon>Bacillati</taxon>
        <taxon>Bacillota</taxon>
        <taxon>Bacilli</taxon>
        <taxon>Bacillales</taxon>
        <taxon>Paenibacillaceae</taxon>
        <taxon>Gordoniibacillus</taxon>
    </lineage>
</organism>
<reference evidence="3 4" key="1">
    <citation type="submission" date="2014-12" db="EMBL/GenBank/DDBJ databases">
        <title>Draft genome sequence of Paenibacillus kamchatkensis strain B-2647.</title>
        <authorList>
            <person name="Karlyshev A.V."/>
            <person name="Kudryashova E.B."/>
        </authorList>
    </citation>
    <scope>NUCLEOTIDE SEQUENCE [LARGE SCALE GENOMIC DNA]</scope>
    <source>
        <strain evidence="3 4">VKM B-2647</strain>
    </source>
</reference>
<dbReference type="InterPro" id="IPR004232">
    <property type="entry name" value="CN_Hdrtase_a/SCN_Hdrlase_g"/>
</dbReference>
<protein>
    <recommendedName>
        <fullName evidence="2">Nitrile hydratase alpha/Thiocyanate hydrolase gamma domain-containing protein</fullName>
    </recommendedName>
</protein>
<dbReference type="Proteomes" id="UP000031967">
    <property type="component" value="Unassembled WGS sequence"/>
</dbReference>
<accession>A0ABR5AFL6</accession>
<evidence type="ECO:0000259" key="2">
    <source>
        <dbReference type="Pfam" id="PF02979"/>
    </source>
</evidence>